<dbReference type="InterPro" id="IPR000716">
    <property type="entry name" value="Thyroglobulin_1"/>
</dbReference>
<dbReference type="PANTHER" id="PTHR12352">
    <property type="entry name" value="SECRETED MODULAR CALCIUM-BINDING PROTEIN"/>
    <property type="match status" value="1"/>
</dbReference>
<comment type="caution">
    <text evidence="5">Lacks conserved residue(s) required for the propagation of feature annotation.</text>
</comment>
<sequence>MRLLVVCPFAKNIKTVMALLEQNVRVLQDTYVTIDAVEQDNALNSVSVANSEVRCTTNADCPKTGRSVCTEMCIADLNSCMAYYANTTDFRYNKFTALKFKPVCEIDSTWKAKQCKGGVSGRCYCFDKNGKRLFGQAPFLKSDDMTCECSRKKAELLEAGETYVSFHCDSKGNFEKLQCNSGLCWCVEPKTGELNSTVVPERAITKLPCYSAAEVGSQYLRQCDSAKYGMSKIYETLRIHGVQYANLGTLLCDGDGAYGAYNINAGIAYCTWRDGKKIGTWQSDTSTDVSTLNCNCARDYQMYSHILQCDGSGNYKTLQSVVSDEATIYYCVDSDGFAKSDVSATRIDNCDEYY</sequence>
<evidence type="ECO:0000256" key="4">
    <source>
        <dbReference type="ARBA" id="ARBA00023157"/>
    </source>
</evidence>
<dbReference type="SMART" id="SM00211">
    <property type="entry name" value="TY"/>
    <property type="match status" value="3"/>
</dbReference>
<dbReference type="GO" id="GO:0007160">
    <property type="term" value="P:cell-matrix adhesion"/>
    <property type="evidence" value="ECO:0007669"/>
    <property type="project" value="TreeGrafter"/>
</dbReference>
<evidence type="ECO:0000259" key="6">
    <source>
        <dbReference type="PROSITE" id="PS51162"/>
    </source>
</evidence>
<dbReference type="InterPro" id="IPR051950">
    <property type="entry name" value="Dev_reg/Prot_inhib"/>
</dbReference>
<evidence type="ECO:0000313" key="7">
    <source>
        <dbReference type="EMBL" id="KAJ8925361.1"/>
    </source>
</evidence>
<dbReference type="EMBL" id="JANEYG010000001">
    <property type="protein sequence ID" value="KAJ8925361.1"/>
    <property type="molecule type" value="Genomic_DNA"/>
</dbReference>
<dbReference type="PANTHER" id="PTHR12352:SF3">
    <property type="entry name" value="NIDOGEN-2"/>
    <property type="match status" value="1"/>
</dbReference>
<keyword evidence="3" id="KW-0677">Repeat</keyword>
<comment type="subcellular location">
    <subcellularLocation>
        <location evidence="1">Secreted</location>
    </subcellularLocation>
</comment>
<name>A0AAV8WHZ7_9CUCU</name>
<dbReference type="SUPFAM" id="SSF57610">
    <property type="entry name" value="Thyroglobulin type-1 domain"/>
    <property type="match status" value="3"/>
</dbReference>
<dbReference type="Proteomes" id="UP001159042">
    <property type="component" value="Unassembled WGS sequence"/>
</dbReference>
<dbReference type="GO" id="GO:0005615">
    <property type="term" value="C:extracellular space"/>
    <property type="evidence" value="ECO:0007669"/>
    <property type="project" value="TreeGrafter"/>
</dbReference>
<keyword evidence="4 5" id="KW-1015">Disulfide bond</keyword>
<keyword evidence="8" id="KW-1185">Reference proteome</keyword>
<gene>
    <name evidence="7" type="ORF">NQ315_009191</name>
</gene>
<protein>
    <recommendedName>
        <fullName evidence="6">Thyroglobulin type-1 domain-containing protein</fullName>
    </recommendedName>
</protein>
<accession>A0AAV8WHZ7</accession>
<keyword evidence="2" id="KW-0964">Secreted</keyword>
<feature type="domain" description="Thyroglobulin type-1" evidence="6">
    <location>
        <begin position="77"/>
        <end position="147"/>
    </location>
</feature>
<evidence type="ECO:0000313" key="8">
    <source>
        <dbReference type="Proteomes" id="UP001159042"/>
    </source>
</evidence>
<dbReference type="Pfam" id="PF00086">
    <property type="entry name" value="Thyroglobulin_1"/>
    <property type="match status" value="2"/>
</dbReference>
<evidence type="ECO:0000256" key="3">
    <source>
        <dbReference type="ARBA" id="ARBA00022737"/>
    </source>
</evidence>
<dbReference type="AlphaFoldDB" id="A0AAV8WHZ7"/>
<dbReference type="PROSITE" id="PS51162">
    <property type="entry name" value="THYROGLOBULIN_1_2"/>
    <property type="match status" value="2"/>
</dbReference>
<evidence type="ECO:0000256" key="2">
    <source>
        <dbReference type="ARBA" id="ARBA00022525"/>
    </source>
</evidence>
<dbReference type="GO" id="GO:0005604">
    <property type="term" value="C:basement membrane"/>
    <property type="evidence" value="ECO:0007669"/>
    <property type="project" value="TreeGrafter"/>
</dbReference>
<feature type="disulfide bond" evidence="5">
    <location>
        <begin position="149"/>
        <end position="168"/>
    </location>
</feature>
<evidence type="ECO:0000256" key="1">
    <source>
        <dbReference type="ARBA" id="ARBA00004613"/>
    </source>
</evidence>
<reference evidence="7 8" key="1">
    <citation type="journal article" date="2023" name="Insect Mol. Biol.">
        <title>Genome sequencing provides insights into the evolution of gene families encoding plant cell wall-degrading enzymes in longhorned beetles.</title>
        <authorList>
            <person name="Shin N.R."/>
            <person name="Okamura Y."/>
            <person name="Kirsch R."/>
            <person name="Pauchet Y."/>
        </authorList>
    </citation>
    <scope>NUCLEOTIDE SEQUENCE [LARGE SCALE GENOMIC DNA]</scope>
    <source>
        <strain evidence="7">EAD_L_NR</strain>
    </source>
</reference>
<proteinExistence type="predicted"/>
<dbReference type="Gene3D" id="4.10.800.10">
    <property type="entry name" value="Thyroglobulin type-1"/>
    <property type="match status" value="2"/>
</dbReference>
<dbReference type="InterPro" id="IPR036857">
    <property type="entry name" value="Thyroglobulin_1_sf"/>
</dbReference>
<comment type="caution">
    <text evidence="7">The sequence shown here is derived from an EMBL/GenBank/DDBJ whole genome shotgun (WGS) entry which is preliminary data.</text>
</comment>
<evidence type="ECO:0000256" key="5">
    <source>
        <dbReference type="PROSITE-ProRule" id="PRU00500"/>
    </source>
</evidence>
<organism evidence="7 8">
    <name type="scientific">Exocentrus adspersus</name>
    <dbReference type="NCBI Taxonomy" id="1586481"/>
    <lineage>
        <taxon>Eukaryota</taxon>
        <taxon>Metazoa</taxon>
        <taxon>Ecdysozoa</taxon>
        <taxon>Arthropoda</taxon>
        <taxon>Hexapoda</taxon>
        <taxon>Insecta</taxon>
        <taxon>Pterygota</taxon>
        <taxon>Neoptera</taxon>
        <taxon>Endopterygota</taxon>
        <taxon>Coleoptera</taxon>
        <taxon>Polyphaga</taxon>
        <taxon>Cucujiformia</taxon>
        <taxon>Chrysomeloidea</taxon>
        <taxon>Cerambycidae</taxon>
        <taxon>Lamiinae</taxon>
        <taxon>Acanthocinini</taxon>
        <taxon>Exocentrus</taxon>
    </lineage>
</organism>
<feature type="domain" description="Thyroglobulin type-1" evidence="6">
    <location>
        <begin position="148"/>
        <end position="209"/>
    </location>
</feature>
<dbReference type="PROSITE" id="PS00484">
    <property type="entry name" value="THYROGLOBULIN_1_1"/>
    <property type="match status" value="1"/>
</dbReference>